<name>A0A1Q9CZH8_SYMMI</name>
<reference evidence="1 2" key="1">
    <citation type="submission" date="2016-02" db="EMBL/GenBank/DDBJ databases">
        <title>Genome analysis of coral dinoflagellate symbionts highlights evolutionary adaptations to a symbiotic lifestyle.</title>
        <authorList>
            <person name="Aranda M."/>
            <person name="Li Y."/>
            <person name="Liew Y.J."/>
            <person name="Baumgarten S."/>
            <person name="Simakov O."/>
            <person name="Wilson M."/>
            <person name="Piel J."/>
            <person name="Ashoor H."/>
            <person name="Bougouffa S."/>
            <person name="Bajic V.B."/>
            <person name="Ryu T."/>
            <person name="Ravasi T."/>
            <person name="Bayer T."/>
            <person name="Micklem G."/>
            <person name="Kim H."/>
            <person name="Bhak J."/>
            <person name="Lajeunesse T.C."/>
            <person name="Voolstra C.R."/>
        </authorList>
    </citation>
    <scope>NUCLEOTIDE SEQUENCE [LARGE SCALE GENOMIC DNA]</scope>
    <source>
        <strain evidence="1 2">CCMP2467</strain>
    </source>
</reference>
<dbReference type="EMBL" id="LSRX01000820">
    <property type="protein sequence ID" value="OLP88318.1"/>
    <property type="molecule type" value="Genomic_DNA"/>
</dbReference>
<sequence>MPKWGPRPLKFPPMPEEEVLDILRPHGDIHAKLQAAAWAVTTARPSARYQESNDLKKLRRLAQREPPKPTCLEEGRDHAQGGGKRELVRQEHPTAVRQRAKELRDQLSVKCKATPWHPFREDELRPIMAKWKNNKSTGTDRISLEAVRYISLVRGWLGRLLWLLNDILYVSKLLPGLDDGLAVLLPKVAAPQEFADTRPITLSNILLKTLAQLLLRRGLPLLRPIGNLQFCKTGSQSVELILALRRLAQQAHEWRETFWIIKLDVRRLPDSPSLFSAGIGEAIDQVIQDMAGTDIRGDHPRLPPAPFAIGVPPGRRPEIR</sequence>
<dbReference type="Proteomes" id="UP000186817">
    <property type="component" value="Unassembled WGS sequence"/>
</dbReference>
<protein>
    <submittedName>
        <fullName evidence="1">Uncharacterized protein</fullName>
    </submittedName>
</protein>
<evidence type="ECO:0000313" key="1">
    <source>
        <dbReference type="EMBL" id="OLP88318.1"/>
    </source>
</evidence>
<dbReference type="OrthoDB" id="422164at2759"/>
<proteinExistence type="predicted"/>
<dbReference type="AlphaFoldDB" id="A0A1Q9CZH8"/>
<gene>
    <name evidence="1" type="ORF">AK812_SmicGene30370</name>
</gene>
<evidence type="ECO:0000313" key="2">
    <source>
        <dbReference type="Proteomes" id="UP000186817"/>
    </source>
</evidence>
<accession>A0A1Q9CZH8</accession>
<comment type="caution">
    <text evidence="1">The sequence shown here is derived from an EMBL/GenBank/DDBJ whole genome shotgun (WGS) entry which is preliminary data.</text>
</comment>
<keyword evidence="2" id="KW-1185">Reference proteome</keyword>
<organism evidence="1 2">
    <name type="scientific">Symbiodinium microadriaticum</name>
    <name type="common">Dinoflagellate</name>
    <name type="synonym">Zooxanthella microadriatica</name>
    <dbReference type="NCBI Taxonomy" id="2951"/>
    <lineage>
        <taxon>Eukaryota</taxon>
        <taxon>Sar</taxon>
        <taxon>Alveolata</taxon>
        <taxon>Dinophyceae</taxon>
        <taxon>Suessiales</taxon>
        <taxon>Symbiodiniaceae</taxon>
        <taxon>Symbiodinium</taxon>
    </lineage>
</organism>